<dbReference type="AlphaFoldDB" id="A0AAE0YD32"/>
<organism evidence="1 2">
    <name type="scientific">Elysia crispata</name>
    <name type="common">lettuce slug</name>
    <dbReference type="NCBI Taxonomy" id="231223"/>
    <lineage>
        <taxon>Eukaryota</taxon>
        <taxon>Metazoa</taxon>
        <taxon>Spiralia</taxon>
        <taxon>Lophotrochozoa</taxon>
        <taxon>Mollusca</taxon>
        <taxon>Gastropoda</taxon>
        <taxon>Heterobranchia</taxon>
        <taxon>Euthyneura</taxon>
        <taxon>Panpulmonata</taxon>
        <taxon>Sacoglossa</taxon>
        <taxon>Placobranchoidea</taxon>
        <taxon>Plakobranchidae</taxon>
        <taxon>Elysia</taxon>
    </lineage>
</organism>
<sequence length="188" mass="21683">MEDSVHSTKADSPSYDQLQDVLELCGNEERLNSDQVLPFIINYSSLSTVNSQVLNLSTTIHFSHCRIVTALPIYHNSLLHCRIVTKFYLSYHNLPLHCANSDFKFYLSTTMYLFTVANKVTKFYLSTTNLPLSLSNKVTKFYLIYHNLPLHCRIVTKFYLSTMANLPLHCRIVTKFYPLPQSSLFTVE</sequence>
<name>A0AAE0YD32_9GAST</name>
<accession>A0AAE0YD32</accession>
<evidence type="ECO:0000313" key="1">
    <source>
        <dbReference type="EMBL" id="KAK3741247.1"/>
    </source>
</evidence>
<proteinExistence type="predicted"/>
<protein>
    <submittedName>
        <fullName evidence="1">Uncharacterized protein</fullName>
    </submittedName>
</protein>
<reference evidence="1" key="1">
    <citation type="journal article" date="2023" name="G3 (Bethesda)">
        <title>A reference genome for the long-term kleptoplast-retaining sea slug Elysia crispata morphotype clarki.</title>
        <authorList>
            <person name="Eastman K.E."/>
            <person name="Pendleton A.L."/>
            <person name="Shaikh M.A."/>
            <person name="Suttiyut T."/>
            <person name="Ogas R."/>
            <person name="Tomko P."/>
            <person name="Gavelis G."/>
            <person name="Widhalm J.R."/>
            <person name="Wisecaver J.H."/>
        </authorList>
    </citation>
    <scope>NUCLEOTIDE SEQUENCE</scope>
    <source>
        <strain evidence="1">ECLA1</strain>
    </source>
</reference>
<dbReference type="EMBL" id="JAWDGP010006431">
    <property type="protein sequence ID" value="KAK3741247.1"/>
    <property type="molecule type" value="Genomic_DNA"/>
</dbReference>
<comment type="caution">
    <text evidence="1">The sequence shown here is derived from an EMBL/GenBank/DDBJ whole genome shotgun (WGS) entry which is preliminary data.</text>
</comment>
<keyword evidence="2" id="KW-1185">Reference proteome</keyword>
<gene>
    <name evidence="1" type="ORF">RRG08_055613</name>
</gene>
<evidence type="ECO:0000313" key="2">
    <source>
        <dbReference type="Proteomes" id="UP001283361"/>
    </source>
</evidence>
<dbReference type="Proteomes" id="UP001283361">
    <property type="component" value="Unassembled WGS sequence"/>
</dbReference>